<sequence length="313" mass="36018">MTNTYPLVSIVCLCYNHARFLPEALDSVLAQTYPNIEIIVVDDESTDESVSIIQSYLQHHPQLKFISTGQNKGNCAAFNMGWRASQGAFIIDFSTDDVLLPDRVAQQVETFQKLNAATGVVYTDAEYITDNAEHISFHSQKYKPAQSSAVFSEVIARYFICPPTMMIRREVFEKLGGYDETLAYEDFDFWVRSARNFGYHYLDIVTTKRRVHEASLSQSWYAKGNRLLASTVKVCEKIAALLQTETEREAYRQRLKYEARHAYFTANFSEAESFFGMLAEQGKVPFMYKMLRQLNSLKINLTAVRKIYYQVKH</sequence>
<dbReference type="OrthoDB" id="396512at2"/>
<keyword evidence="3" id="KW-1185">Reference proteome</keyword>
<dbReference type="SUPFAM" id="SSF53448">
    <property type="entry name" value="Nucleotide-diphospho-sugar transferases"/>
    <property type="match status" value="1"/>
</dbReference>
<dbReference type="EMBL" id="QMDV01000001">
    <property type="protein sequence ID" value="RAU83621.1"/>
    <property type="molecule type" value="Genomic_DNA"/>
</dbReference>
<dbReference type="PANTHER" id="PTHR43685:SF2">
    <property type="entry name" value="GLYCOSYLTRANSFERASE 2-LIKE DOMAIN-CONTAINING PROTEIN"/>
    <property type="match status" value="1"/>
</dbReference>
<gene>
    <name evidence="2" type="ORF">DP923_00655</name>
</gene>
<reference evidence="2 3" key="2">
    <citation type="submission" date="2018-07" db="EMBL/GenBank/DDBJ databases">
        <title>Pontibacter sp. 2b14 genomic sequence and assembly.</title>
        <authorList>
            <person name="Du Z.-J."/>
        </authorList>
    </citation>
    <scope>NUCLEOTIDE SEQUENCE [LARGE SCALE GENOMIC DNA]</scope>
    <source>
        <strain evidence="2 3">2b14</strain>
    </source>
</reference>
<dbReference type="InterPro" id="IPR029044">
    <property type="entry name" value="Nucleotide-diphossugar_trans"/>
</dbReference>
<accession>A0A364RH43</accession>
<dbReference type="GO" id="GO:0016740">
    <property type="term" value="F:transferase activity"/>
    <property type="evidence" value="ECO:0007669"/>
    <property type="project" value="UniProtKB-KW"/>
</dbReference>
<organism evidence="2 3">
    <name type="scientific">Pontibacter arcticus</name>
    <dbReference type="NCBI Taxonomy" id="2080288"/>
    <lineage>
        <taxon>Bacteria</taxon>
        <taxon>Pseudomonadati</taxon>
        <taxon>Bacteroidota</taxon>
        <taxon>Cytophagia</taxon>
        <taxon>Cytophagales</taxon>
        <taxon>Hymenobacteraceae</taxon>
        <taxon>Pontibacter</taxon>
    </lineage>
</organism>
<name>A0A364RH43_9BACT</name>
<evidence type="ECO:0000259" key="1">
    <source>
        <dbReference type="Pfam" id="PF00535"/>
    </source>
</evidence>
<proteinExistence type="predicted"/>
<dbReference type="Proteomes" id="UP000251692">
    <property type="component" value="Unassembled WGS sequence"/>
</dbReference>
<protein>
    <submittedName>
        <fullName evidence="2">Glycosyl transferase</fullName>
    </submittedName>
</protein>
<dbReference type="Gene3D" id="3.90.550.10">
    <property type="entry name" value="Spore Coat Polysaccharide Biosynthesis Protein SpsA, Chain A"/>
    <property type="match status" value="1"/>
</dbReference>
<evidence type="ECO:0000313" key="3">
    <source>
        <dbReference type="Proteomes" id="UP000251692"/>
    </source>
</evidence>
<dbReference type="RefSeq" id="WP_112303659.1">
    <property type="nucleotide sequence ID" value="NZ_QMDV01000001.1"/>
</dbReference>
<dbReference type="PANTHER" id="PTHR43685">
    <property type="entry name" value="GLYCOSYLTRANSFERASE"/>
    <property type="match status" value="1"/>
</dbReference>
<dbReference type="Pfam" id="PF00535">
    <property type="entry name" value="Glycos_transf_2"/>
    <property type="match status" value="1"/>
</dbReference>
<reference evidence="2 3" key="1">
    <citation type="submission" date="2018-06" db="EMBL/GenBank/DDBJ databases">
        <authorList>
            <person name="Liu Z.-W."/>
        </authorList>
    </citation>
    <scope>NUCLEOTIDE SEQUENCE [LARGE SCALE GENOMIC DNA]</scope>
    <source>
        <strain evidence="2 3">2b14</strain>
    </source>
</reference>
<dbReference type="InterPro" id="IPR001173">
    <property type="entry name" value="Glyco_trans_2-like"/>
</dbReference>
<keyword evidence="2" id="KW-0808">Transferase</keyword>
<dbReference type="AlphaFoldDB" id="A0A364RH43"/>
<comment type="caution">
    <text evidence="2">The sequence shown here is derived from an EMBL/GenBank/DDBJ whole genome shotgun (WGS) entry which is preliminary data.</text>
</comment>
<evidence type="ECO:0000313" key="2">
    <source>
        <dbReference type="EMBL" id="RAU83621.1"/>
    </source>
</evidence>
<feature type="domain" description="Glycosyltransferase 2-like" evidence="1">
    <location>
        <begin position="9"/>
        <end position="176"/>
    </location>
</feature>
<dbReference type="InterPro" id="IPR050834">
    <property type="entry name" value="Glycosyltransf_2"/>
</dbReference>